<keyword evidence="9" id="KW-1185">Reference proteome</keyword>
<evidence type="ECO:0000256" key="5">
    <source>
        <dbReference type="ARBA" id="ARBA00023242"/>
    </source>
</evidence>
<sequence>MASSHRKGNDHSTFTTESPHFFKIILPETLRDGKLGIPTKFVKKYGNGMSSPALLKVPNGEVWKVELTKSDGKVWLKNGWQEFLNHYSLEYGHFLVFRYEGNCNFHVIIFDRSASEIEYPYTSNNHGQHKELPEEKIEESEGDNSIQILEDIAPSRKTREKSHLSCLRPHKMMRSTNSANKTESNLKSESLFPQFRHDGSPARKGDKSTSRHRIQKLKADNKAKALQRARAFKSENPFFLLVMQPSYVGFKSTCRLAIPNNFVRKHLMKEDCVVNLCNSNGKTWTVSFHCREKERKLNASLQSGWKTFANDNNIQVGDVCVFELTNCIEISFKVCIYQGKTDVFHPVKRNAGKSSTGQDYQKPLNAFEKAKAIQIASAFRSENPSFAVVLQPSYVHLNKLSVPEKFARKFFKKKHNEVILRLSNGKSWPVKYYQHSIRTPSAKLCNGWRKFVLDNKLEVGNVCVFELTEGIETSFKVTIYRKQAIEDANLGSSLADKSTENQVESKVSLVINVDSDSVHDNGNMNQEAQNLNFSGLRPFIVSQVLTGLKLTLNEVKNGSSSKFEEMV</sequence>
<dbReference type="InterPro" id="IPR003340">
    <property type="entry name" value="B3_DNA-bd"/>
</dbReference>
<dbReference type="Gramene" id="EOX91270">
    <property type="protein sequence ID" value="EOX91270"/>
    <property type="gene ID" value="TCM_000516"/>
</dbReference>
<keyword evidence="4" id="KW-0804">Transcription</keyword>
<feature type="compositionally biased region" description="Polar residues" evidence="6">
    <location>
        <begin position="174"/>
        <end position="188"/>
    </location>
</feature>
<dbReference type="InterPro" id="IPR015300">
    <property type="entry name" value="DNA-bd_pseudobarrel_sf"/>
</dbReference>
<dbReference type="AlphaFoldDB" id="A0A061DG54"/>
<evidence type="ECO:0000259" key="7">
    <source>
        <dbReference type="PROSITE" id="PS50863"/>
    </source>
</evidence>
<evidence type="ECO:0000313" key="8">
    <source>
        <dbReference type="EMBL" id="EOX91270.1"/>
    </source>
</evidence>
<evidence type="ECO:0000256" key="3">
    <source>
        <dbReference type="ARBA" id="ARBA00023125"/>
    </source>
</evidence>
<dbReference type="EMBL" id="CM001879">
    <property type="protein sequence ID" value="EOX91270.1"/>
    <property type="molecule type" value="Genomic_DNA"/>
</dbReference>
<accession>A0A061DG54</accession>
<evidence type="ECO:0000313" key="9">
    <source>
        <dbReference type="Proteomes" id="UP000026915"/>
    </source>
</evidence>
<evidence type="ECO:0000256" key="4">
    <source>
        <dbReference type="ARBA" id="ARBA00023163"/>
    </source>
</evidence>
<organism evidence="8 9">
    <name type="scientific">Theobroma cacao</name>
    <name type="common">Cacao</name>
    <name type="synonym">Cocoa</name>
    <dbReference type="NCBI Taxonomy" id="3641"/>
    <lineage>
        <taxon>Eukaryota</taxon>
        <taxon>Viridiplantae</taxon>
        <taxon>Streptophyta</taxon>
        <taxon>Embryophyta</taxon>
        <taxon>Tracheophyta</taxon>
        <taxon>Spermatophyta</taxon>
        <taxon>Magnoliopsida</taxon>
        <taxon>eudicotyledons</taxon>
        <taxon>Gunneridae</taxon>
        <taxon>Pentapetalae</taxon>
        <taxon>rosids</taxon>
        <taxon>malvids</taxon>
        <taxon>Malvales</taxon>
        <taxon>Malvaceae</taxon>
        <taxon>Byttnerioideae</taxon>
        <taxon>Theobroma</taxon>
    </lineage>
</organism>
<dbReference type="PROSITE" id="PS50863">
    <property type="entry name" value="B3"/>
    <property type="match status" value="3"/>
</dbReference>
<feature type="region of interest" description="Disordered" evidence="6">
    <location>
        <begin position="121"/>
        <end position="214"/>
    </location>
</feature>
<dbReference type="SMART" id="SM01019">
    <property type="entry name" value="B3"/>
    <property type="match status" value="3"/>
</dbReference>
<dbReference type="SUPFAM" id="SSF101936">
    <property type="entry name" value="DNA-binding pseudobarrel domain"/>
    <property type="match status" value="3"/>
</dbReference>
<dbReference type="Pfam" id="PF02362">
    <property type="entry name" value="B3"/>
    <property type="match status" value="3"/>
</dbReference>
<dbReference type="Proteomes" id="UP000026915">
    <property type="component" value="Chromosome 1"/>
</dbReference>
<dbReference type="HOGENOM" id="CLU_015069_8_2_1"/>
<protein>
    <submittedName>
        <fullName evidence="8">AP2/B3-like transcriptional factor family protein, putative</fullName>
    </submittedName>
</protein>
<reference evidence="8 9" key="1">
    <citation type="journal article" date="2013" name="Genome Biol.">
        <title>The genome sequence of the most widely cultivated cacao type and its use to identify candidate genes regulating pod color.</title>
        <authorList>
            <person name="Motamayor J.C."/>
            <person name="Mockaitis K."/>
            <person name="Schmutz J."/>
            <person name="Haiminen N."/>
            <person name="Iii D.L."/>
            <person name="Cornejo O."/>
            <person name="Findley S.D."/>
            <person name="Zheng P."/>
            <person name="Utro F."/>
            <person name="Royaert S."/>
            <person name="Saski C."/>
            <person name="Jenkins J."/>
            <person name="Podicheti R."/>
            <person name="Zhao M."/>
            <person name="Scheffler B.E."/>
            <person name="Stack J.C."/>
            <person name="Feltus F.A."/>
            <person name="Mustiga G.M."/>
            <person name="Amores F."/>
            <person name="Phillips W."/>
            <person name="Marelli J.P."/>
            <person name="May G.D."/>
            <person name="Shapiro H."/>
            <person name="Ma J."/>
            <person name="Bustamante C.D."/>
            <person name="Schnell R.J."/>
            <person name="Main D."/>
            <person name="Gilbert D."/>
            <person name="Parida L."/>
            <person name="Kuhn D.N."/>
        </authorList>
    </citation>
    <scope>NUCLEOTIDE SEQUENCE [LARGE SCALE GENOMIC DNA]</scope>
    <source>
        <strain evidence="9">cv. Matina 1-6</strain>
    </source>
</reference>
<evidence type="ECO:0000256" key="1">
    <source>
        <dbReference type="ARBA" id="ARBA00004123"/>
    </source>
</evidence>
<dbReference type="InParanoid" id="A0A061DG54"/>
<dbReference type="CDD" id="cd10017">
    <property type="entry name" value="B3_DNA"/>
    <property type="match status" value="3"/>
</dbReference>
<dbReference type="GO" id="GO:0003677">
    <property type="term" value="F:DNA binding"/>
    <property type="evidence" value="ECO:0007669"/>
    <property type="project" value="UniProtKB-KW"/>
</dbReference>
<feature type="domain" description="TF-B3" evidence="7">
    <location>
        <begin position="20"/>
        <end position="113"/>
    </location>
</feature>
<dbReference type="PANTHER" id="PTHR31920">
    <property type="entry name" value="B3 DOMAIN-CONTAINING"/>
    <property type="match status" value="1"/>
</dbReference>
<gene>
    <name evidence="8" type="ORF">TCM_000516</name>
</gene>
<feature type="domain" description="TF-B3" evidence="7">
    <location>
        <begin position="241"/>
        <end position="340"/>
    </location>
</feature>
<comment type="subcellular location">
    <subcellularLocation>
        <location evidence="1">Nucleus</location>
    </subcellularLocation>
</comment>
<dbReference type="InterPro" id="IPR050655">
    <property type="entry name" value="Plant_B3_domain"/>
</dbReference>
<dbReference type="GO" id="GO:0005634">
    <property type="term" value="C:nucleus"/>
    <property type="evidence" value="ECO:0007669"/>
    <property type="project" value="UniProtKB-SubCell"/>
</dbReference>
<keyword evidence="3" id="KW-0238">DNA-binding</keyword>
<dbReference type="Gene3D" id="2.40.330.10">
    <property type="entry name" value="DNA-binding pseudobarrel domain"/>
    <property type="match status" value="3"/>
</dbReference>
<feature type="domain" description="TF-B3" evidence="7">
    <location>
        <begin position="385"/>
        <end position="483"/>
    </location>
</feature>
<keyword evidence="2" id="KW-0805">Transcription regulation</keyword>
<dbReference type="STRING" id="3641.A0A061DG54"/>
<dbReference type="eggNOG" id="ENOG502S27N">
    <property type="taxonomic scope" value="Eukaryota"/>
</dbReference>
<dbReference type="PANTHER" id="PTHR31920:SF138">
    <property type="entry name" value="TF-B3 DOMAIN-CONTAINING PROTEIN"/>
    <property type="match status" value="1"/>
</dbReference>
<dbReference type="OMA" id="PMTNAKE"/>
<keyword evidence="5" id="KW-0539">Nucleus</keyword>
<feature type="compositionally biased region" description="Basic and acidic residues" evidence="6">
    <location>
        <begin position="195"/>
        <end position="209"/>
    </location>
</feature>
<proteinExistence type="predicted"/>
<evidence type="ECO:0000256" key="2">
    <source>
        <dbReference type="ARBA" id="ARBA00023015"/>
    </source>
</evidence>
<name>A0A061DG54_THECC</name>
<evidence type="ECO:0000256" key="6">
    <source>
        <dbReference type="SAM" id="MobiDB-lite"/>
    </source>
</evidence>